<comment type="subcellular location">
    <subcellularLocation>
        <location evidence="1">Cell inner membrane</location>
        <topology evidence="1">Single-pass membrane protein</topology>
    </subcellularLocation>
</comment>
<gene>
    <name evidence="13" type="primary">gspG</name>
    <name evidence="13" type="ORF">ACFSQZ_13985</name>
</gene>
<name>A0ABW5E5D8_9BACT</name>
<evidence type="ECO:0000313" key="14">
    <source>
        <dbReference type="Proteomes" id="UP001597297"/>
    </source>
</evidence>
<dbReference type="InterPro" id="IPR013545">
    <property type="entry name" value="T2SS_protein-GspG_C"/>
</dbReference>
<evidence type="ECO:0000256" key="10">
    <source>
        <dbReference type="SAM" id="MobiDB-lite"/>
    </source>
</evidence>
<evidence type="ECO:0000256" key="9">
    <source>
        <dbReference type="ARBA" id="ARBA00023136"/>
    </source>
</evidence>
<accession>A0ABW5E5D8</accession>
<evidence type="ECO:0000256" key="11">
    <source>
        <dbReference type="SAM" id="Phobius"/>
    </source>
</evidence>
<dbReference type="PANTHER" id="PTHR30093:SF44">
    <property type="entry name" value="TYPE II SECRETION SYSTEM CORE PROTEIN G"/>
    <property type="match status" value="1"/>
</dbReference>
<evidence type="ECO:0000256" key="7">
    <source>
        <dbReference type="ARBA" id="ARBA00022692"/>
    </source>
</evidence>
<dbReference type="InterPro" id="IPR010054">
    <property type="entry name" value="Type2_sec_GspG"/>
</dbReference>
<evidence type="ECO:0000259" key="12">
    <source>
        <dbReference type="Pfam" id="PF08334"/>
    </source>
</evidence>
<evidence type="ECO:0000256" key="5">
    <source>
        <dbReference type="ARBA" id="ARBA00022481"/>
    </source>
</evidence>
<comment type="similarity">
    <text evidence="2">Belongs to the GSP G family.</text>
</comment>
<dbReference type="Pfam" id="PF07963">
    <property type="entry name" value="N_methyl"/>
    <property type="match status" value="1"/>
</dbReference>
<proteinExistence type="inferred from homology"/>
<dbReference type="RefSeq" id="WP_377093766.1">
    <property type="nucleotide sequence ID" value="NZ_JBHSJM010000001.1"/>
</dbReference>
<feature type="transmembrane region" description="Helical" evidence="11">
    <location>
        <begin position="21"/>
        <end position="43"/>
    </location>
</feature>
<keyword evidence="9 11" id="KW-0472">Membrane</keyword>
<keyword evidence="4" id="KW-1003">Cell membrane</keyword>
<evidence type="ECO:0000256" key="4">
    <source>
        <dbReference type="ARBA" id="ARBA00022475"/>
    </source>
</evidence>
<evidence type="ECO:0000313" key="13">
    <source>
        <dbReference type="EMBL" id="MFD2277577.1"/>
    </source>
</evidence>
<dbReference type="NCBIfam" id="TIGR02532">
    <property type="entry name" value="IV_pilin_GFxxxE"/>
    <property type="match status" value="1"/>
</dbReference>
<keyword evidence="14" id="KW-1185">Reference proteome</keyword>
<dbReference type="InterPro" id="IPR000983">
    <property type="entry name" value="Bac_GSPG_pilin"/>
</dbReference>
<dbReference type="PROSITE" id="PS00409">
    <property type="entry name" value="PROKAR_NTER_METHYL"/>
    <property type="match status" value="1"/>
</dbReference>
<reference evidence="14" key="1">
    <citation type="journal article" date="2019" name="Int. J. Syst. Evol. Microbiol.">
        <title>The Global Catalogue of Microorganisms (GCM) 10K type strain sequencing project: providing services to taxonomists for standard genome sequencing and annotation.</title>
        <authorList>
            <consortium name="The Broad Institute Genomics Platform"/>
            <consortium name="The Broad Institute Genome Sequencing Center for Infectious Disease"/>
            <person name="Wu L."/>
            <person name="Ma J."/>
        </authorList>
    </citation>
    <scope>NUCLEOTIDE SEQUENCE [LARGE SCALE GENOMIC DNA]</scope>
    <source>
        <strain evidence="14">JCM 16545</strain>
    </source>
</reference>
<organism evidence="13 14">
    <name type="scientific">Rubritalea spongiae</name>
    <dbReference type="NCBI Taxonomy" id="430797"/>
    <lineage>
        <taxon>Bacteria</taxon>
        <taxon>Pseudomonadati</taxon>
        <taxon>Verrucomicrobiota</taxon>
        <taxon>Verrucomicrobiia</taxon>
        <taxon>Verrucomicrobiales</taxon>
        <taxon>Rubritaleaceae</taxon>
        <taxon>Rubritalea</taxon>
    </lineage>
</organism>
<evidence type="ECO:0000256" key="3">
    <source>
        <dbReference type="ARBA" id="ARBA00020042"/>
    </source>
</evidence>
<keyword evidence="8 11" id="KW-1133">Transmembrane helix</keyword>
<dbReference type="InterPro" id="IPR012902">
    <property type="entry name" value="N_methyl_site"/>
</dbReference>
<evidence type="ECO:0000256" key="1">
    <source>
        <dbReference type="ARBA" id="ARBA00004377"/>
    </source>
</evidence>
<keyword evidence="7 11" id="KW-0812">Transmembrane</keyword>
<dbReference type="SUPFAM" id="SSF54523">
    <property type="entry name" value="Pili subunits"/>
    <property type="match status" value="1"/>
</dbReference>
<dbReference type="Pfam" id="PF08334">
    <property type="entry name" value="T2SSG"/>
    <property type="match status" value="1"/>
</dbReference>
<dbReference type="NCBIfam" id="TIGR01710">
    <property type="entry name" value="typeII_sec_gspG"/>
    <property type="match status" value="1"/>
</dbReference>
<evidence type="ECO:0000256" key="2">
    <source>
        <dbReference type="ARBA" id="ARBA00009984"/>
    </source>
</evidence>
<keyword evidence="5" id="KW-0488">Methylation</keyword>
<dbReference type="Proteomes" id="UP001597297">
    <property type="component" value="Unassembled WGS sequence"/>
</dbReference>
<keyword evidence="6" id="KW-0997">Cell inner membrane</keyword>
<evidence type="ECO:0000256" key="8">
    <source>
        <dbReference type="ARBA" id="ARBA00022989"/>
    </source>
</evidence>
<evidence type="ECO:0000256" key="6">
    <source>
        <dbReference type="ARBA" id="ARBA00022519"/>
    </source>
</evidence>
<comment type="caution">
    <text evidence="13">The sequence shown here is derived from an EMBL/GenBank/DDBJ whole genome shotgun (WGS) entry which is preliminary data.</text>
</comment>
<dbReference type="PRINTS" id="PR00813">
    <property type="entry name" value="BCTERIALGSPG"/>
</dbReference>
<feature type="region of interest" description="Disordered" evidence="10">
    <location>
        <begin position="119"/>
        <end position="153"/>
    </location>
</feature>
<dbReference type="PANTHER" id="PTHR30093">
    <property type="entry name" value="GENERAL SECRETION PATHWAY PROTEIN G"/>
    <property type="match status" value="1"/>
</dbReference>
<dbReference type="EMBL" id="JBHUJC010000043">
    <property type="protein sequence ID" value="MFD2277577.1"/>
    <property type="molecule type" value="Genomic_DNA"/>
</dbReference>
<feature type="domain" description="Type II secretion system protein GspG C-terminal" evidence="12">
    <location>
        <begin position="47"/>
        <end position="146"/>
    </location>
</feature>
<sequence>MKIVNLSASPHSRRSSSGFTLLEMVMVMAIIAVLAGGVIGLLGNFGEGAKIQRAETDIKTIDAALMNYNTLAGRYPTTEQGLEALVTKPTTAPKPRRYPSKPFLKAIPMDPWGNPYAYKMPGSQDPTTYEVLSYGADGQPGGDDDISSQDPVQ</sequence>
<dbReference type="Gene3D" id="3.30.700.10">
    <property type="entry name" value="Glycoprotein, Type 4 Pilin"/>
    <property type="match status" value="1"/>
</dbReference>
<protein>
    <recommendedName>
        <fullName evidence="3">Type II secretion system core protein G</fullName>
    </recommendedName>
</protein>
<dbReference type="InterPro" id="IPR045584">
    <property type="entry name" value="Pilin-like"/>
</dbReference>